<dbReference type="AlphaFoldDB" id="R7ZYV4"/>
<evidence type="ECO:0000313" key="3">
    <source>
        <dbReference type="Proteomes" id="UP000013909"/>
    </source>
</evidence>
<dbReference type="Proteomes" id="UP000013909">
    <property type="component" value="Unassembled WGS sequence"/>
</dbReference>
<dbReference type="InterPro" id="IPR014555">
    <property type="entry name" value="RecF-like"/>
</dbReference>
<evidence type="ECO:0000313" key="2">
    <source>
        <dbReference type="EMBL" id="EON79270.1"/>
    </source>
</evidence>
<dbReference type="STRING" id="1232681.ADIS_0275"/>
<evidence type="ECO:0000259" key="1">
    <source>
        <dbReference type="Pfam" id="PF13304"/>
    </source>
</evidence>
<dbReference type="Pfam" id="PF13304">
    <property type="entry name" value="AAA_21"/>
    <property type="match status" value="1"/>
</dbReference>
<sequence>MIKNIEVKNFKAIESAKVKLTPLTAFIGYNGMGKSSLLEALQMFKSIVTEGLDAAVRPWREFEHIYYKGKKKKRKFIKDGIELQFAPMEFAFNVKLATKSPLNPTKFSTSIGQEISSAGNIFFIEEKVSYKLFERSRDADNNYITQDRKAPWQTPDKSILSAELEIRRFVESWQFLSMNTFLMGDPHSQKKTSGPITLHKDGRNIAEFLLSIRDKDIEVYKGILETLQYVLPYAKDLQPQITQELEKMVYLQLSEQDFKLPGWMLSTGTLKILALLAVFRHPEPSPLIVIEELENGLDPRTIHLVITEIRNYIDNKKGQVLITSHSPYLLDQLHISQIVFVERKDEKVSLSRPADDEEVLEWSKKFAPGQLYTQKGFSN</sequence>
<dbReference type="PANTHER" id="PTHR40396">
    <property type="entry name" value="ATPASE-LIKE PROTEIN"/>
    <property type="match status" value="1"/>
</dbReference>
<organism evidence="2 3">
    <name type="scientific">Lunatimonas lonarensis</name>
    <dbReference type="NCBI Taxonomy" id="1232681"/>
    <lineage>
        <taxon>Bacteria</taxon>
        <taxon>Pseudomonadati</taxon>
        <taxon>Bacteroidota</taxon>
        <taxon>Cytophagia</taxon>
        <taxon>Cytophagales</taxon>
        <taxon>Cyclobacteriaceae</taxon>
    </lineage>
</organism>
<dbReference type="PANTHER" id="PTHR40396:SF1">
    <property type="entry name" value="ATPASE AAA-TYPE CORE DOMAIN-CONTAINING PROTEIN"/>
    <property type="match status" value="1"/>
</dbReference>
<dbReference type="InterPro" id="IPR027417">
    <property type="entry name" value="P-loop_NTPase"/>
</dbReference>
<dbReference type="InterPro" id="IPR003959">
    <property type="entry name" value="ATPase_AAA_core"/>
</dbReference>
<feature type="domain" description="ATPase AAA-type core" evidence="1">
    <location>
        <begin position="23"/>
        <end position="331"/>
    </location>
</feature>
<gene>
    <name evidence="2" type="ORF">ADIS_0275</name>
</gene>
<dbReference type="GO" id="GO:0005524">
    <property type="term" value="F:ATP binding"/>
    <property type="evidence" value="ECO:0007669"/>
    <property type="project" value="InterPro"/>
</dbReference>
<proteinExistence type="predicted"/>
<reference evidence="2 3" key="1">
    <citation type="submission" date="2013-02" db="EMBL/GenBank/DDBJ databases">
        <title>A novel strain isolated from Lonar lake, Maharashtra, India.</title>
        <authorList>
            <person name="Singh A."/>
        </authorList>
    </citation>
    <scope>NUCLEOTIDE SEQUENCE [LARGE SCALE GENOMIC DNA]</scope>
    <source>
        <strain evidence="2 3">AK24</strain>
    </source>
</reference>
<dbReference type="PIRSF" id="PIRSF029347">
    <property type="entry name" value="RecF"/>
    <property type="match status" value="1"/>
</dbReference>
<name>R7ZYV4_9BACT</name>
<dbReference type="OrthoDB" id="9805802at2"/>
<dbReference type="SUPFAM" id="SSF52540">
    <property type="entry name" value="P-loop containing nucleoside triphosphate hydrolases"/>
    <property type="match status" value="1"/>
</dbReference>
<dbReference type="EMBL" id="AQHR01000010">
    <property type="protein sequence ID" value="EON79270.1"/>
    <property type="molecule type" value="Genomic_DNA"/>
</dbReference>
<protein>
    <recommendedName>
        <fullName evidence="1">ATPase AAA-type core domain-containing protein</fullName>
    </recommendedName>
</protein>
<dbReference type="PATRIC" id="fig|1288963.3.peg.275"/>
<accession>R7ZYV4</accession>
<dbReference type="Gene3D" id="3.40.50.300">
    <property type="entry name" value="P-loop containing nucleotide triphosphate hydrolases"/>
    <property type="match status" value="1"/>
</dbReference>
<dbReference type="GO" id="GO:0016887">
    <property type="term" value="F:ATP hydrolysis activity"/>
    <property type="evidence" value="ECO:0007669"/>
    <property type="project" value="InterPro"/>
</dbReference>
<comment type="caution">
    <text evidence="2">The sequence shown here is derived from an EMBL/GenBank/DDBJ whole genome shotgun (WGS) entry which is preliminary data.</text>
</comment>
<dbReference type="RefSeq" id="WP_010852427.1">
    <property type="nucleotide sequence ID" value="NZ_AQHR01000010.1"/>
</dbReference>
<keyword evidence="3" id="KW-1185">Reference proteome</keyword>